<evidence type="ECO:0000313" key="3">
    <source>
        <dbReference type="Proteomes" id="UP000053246"/>
    </source>
</evidence>
<accession>A0A9X0I5H7</accession>
<evidence type="ECO:0000313" key="2">
    <source>
        <dbReference type="EMBL" id="KUJ47014.1"/>
    </source>
</evidence>
<keyword evidence="3" id="KW-1185">Reference proteome</keyword>
<organism evidence="2 3">
    <name type="scientific">Micromonospora maris</name>
    <dbReference type="NCBI Taxonomy" id="1003110"/>
    <lineage>
        <taxon>Bacteria</taxon>
        <taxon>Bacillati</taxon>
        <taxon>Actinomycetota</taxon>
        <taxon>Actinomycetes</taxon>
        <taxon>Micromonosporales</taxon>
        <taxon>Micromonosporaceae</taxon>
        <taxon>Micromonospora</taxon>
    </lineage>
</organism>
<name>A0A9X0I5H7_9ACTN</name>
<feature type="domain" description="ABM" evidence="1">
    <location>
        <begin position="1"/>
        <end position="67"/>
    </location>
</feature>
<protein>
    <recommendedName>
        <fullName evidence="1">ABM domain-containing protein</fullName>
    </recommendedName>
</protein>
<dbReference type="SUPFAM" id="SSF54909">
    <property type="entry name" value="Dimeric alpha+beta barrel"/>
    <property type="match status" value="1"/>
</dbReference>
<dbReference type="Gene3D" id="3.30.70.100">
    <property type="match status" value="1"/>
</dbReference>
<dbReference type="EMBL" id="LMWI01000002">
    <property type="protein sequence ID" value="KUJ47014.1"/>
    <property type="molecule type" value="Genomic_DNA"/>
</dbReference>
<evidence type="ECO:0000259" key="1">
    <source>
        <dbReference type="Pfam" id="PF03992"/>
    </source>
</evidence>
<proteinExistence type="predicted"/>
<dbReference type="InterPro" id="IPR007138">
    <property type="entry name" value="ABM_dom"/>
</dbReference>
<dbReference type="InterPro" id="IPR011008">
    <property type="entry name" value="Dimeric_a/b-barrel"/>
</dbReference>
<reference evidence="2 3" key="1">
    <citation type="submission" date="2015-10" db="EMBL/GenBank/DDBJ databases">
        <authorList>
            <person name="Ju K.-S."/>
            <person name="Doroghazi J.R."/>
            <person name="Metcalf W.W."/>
        </authorList>
    </citation>
    <scope>NUCLEOTIDE SEQUENCE [LARGE SCALE GENOMIC DNA]</scope>
    <source>
        <strain evidence="2 3">NRRL B-24793</strain>
    </source>
</reference>
<sequence length="93" mass="10879">MQVDPDRSTEFEQVWGEVARSIGQESANLAQELYREPGSVYHVVTDWTDEESFRRFETSESHRGHRARLDPFRCAVRMTTMRLVHRLPADRSA</sequence>
<dbReference type="Pfam" id="PF03992">
    <property type="entry name" value="ABM"/>
    <property type="match status" value="1"/>
</dbReference>
<comment type="caution">
    <text evidence="2">The sequence shown here is derived from an EMBL/GenBank/DDBJ whole genome shotgun (WGS) entry which is preliminary data.</text>
</comment>
<gene>
    <name evidence="2" type="ORF">ADL17_13265</name>
</gene>
<dbReference type="AlphaFoldDB" id="A0A9X0I5H7"/>
<dbReference type="Proteomes" id="UP000053246">
    <property type="component" value="Unassembled WGS sequence"/>
</dbReference>